<evidence type="ECO:0000313" key="2">
    <source>
        <dbReference type="EMBL" id="PSL41936.1"/>
    </source>
</evidence>
<dbReference type="PANTHER" id="PTHR30336:SF20">
    <property type="entry name" value="DUF218 DOMAIN-CONTAINING PROTEIN"/>
    <property type="match status" value="1"/>
</dbReference>
<dbReference type="EMBL" id="PYAT01000001">
    <property type="protein sequence ID" value="PSL41936.1"/>
    <property type="molecule type" value="Genomic_DNA"/>
</dbReference>
<keyword evidence="3" id="KW-1185">Reference proteome</keyword>
<protein>
    <submittedName>
        <fullName evidence="2">DUF218 domain-containing protein</fullName>
    </submittedName>
</protein>
<gene>
    <name evidence="2" type="ORF">B0H99_101182</name>
</gene>
<dbReference type="AlphaFoldDB" id="A0A2P8H6T9"/>
<dbReference type="CDD" id="cd06259">
    <property type="entry name" value="YdcF-like"/>
    <property type="match status" value="1"/>
</dbReference>
<dbReference type="InterPro" id="IPR051599">
    <property type="entry name" value="Cell_Envelope_Assoc"/>
</dbReference>
<sequence>MPHPFDSITQFIFAESDTLPADVILVPGGSHPQLMEKAASLYHEKMARYILPSGGTNPRVEKTEWAFLQQIGIANGIPDFAILKEEHAQNTYENARYSLKVLQQKEILFRKVILVCKAWHARRALLTYQAIFP</sequence>
<organism evidence="2 3">
    <name type="scientific">Planomicrobium soli</name>
    <dbReference type="NCBI Taxonomy" id="1176648"/>
    <lineage>
        <taxon>Bacteria</taxon>
        <taxon>Bacillati</taxon>
        <taxon>Bacillota</taxon>
        <taxon>Bacilli</taxon>
        <taxon>Bacillales</taxon>
        <taxon>Caryophanaceae</taxon>
        <taxon>Planomicrobium</taxon>
    </lineage>
</organism>
<name>A0A2P8H6T9_9BACL</name>
<dbReference type="Pfam" id="PF02698">
    <property type="entry name" value="DUF218"/>
    <property type="match status" value="1"/>
</dbReference>
<feature type="domain" description="DUF218" evidence="1">
    <location>
        <begin position="22"/>
        <end position="130"/>
    </location>
</feature>
<dbReference type="GO" id="GO:0005886">
    <property type="term" value="C:plasma membrane"/>
    <property type="evidence" value="ECO:0007669"/>
    <property type="project" value="TreeGrafter"/>
</dbReference>
<dbReference type="InterPro" id="IPR014729">
    <property type="entry name" value="Rossmann-like_a/b/a_fold"/>
</dbReference>
<reference evidence="2 3" key="1">
    <citation type="submission" date="2018-03" db="EMBL/GenBank/DDBJ databases">
        <title>Genomic Encyclopedia of Type Strains, Phase III (KMG-III): the genomes of soil and plant-associated and newly described type strains.</title>
        <authorList>
            <person name="Whitman W."/>
        </authorList>
    </citation>
    <scope>NUCLEOTIDE SEQUENCE [LARGE SCALE GENOMIC DNA]</scope>
    <source>
        <strain evidence="2 3">CGMCC 1.12259</strain>
    </source>
</reference>
<dbReference type="Gene3D" id="3.40.50.620">
    <property type="entry name" value="HUPs"/>
    <property type="match status" value="1"/>
</dbReference>
<accession>A0A2P8H6T9</accession>
<dbReference type="PANTHER" id="PTHR30336">
    <property type="entry name" value="INNER MEMBRANE PROTEIN, PROBABLE PERMEASE"/>
    <property type="match status" value="1"/>
</dbReference>
<evidence type="ECO:0000259" key="1">
    <source>
        <dbReference type="Pfam" id="PF02698"/>
    </source>
</evidence>
<proteinExistence type="predicted"/>
<comment type="caution">
    <text evidence="2">The sequence shown here is derived from an EMBL/GenBank/DDBJ whole genome shotgun (WGS) entry which is preliminary data.</text>
</comment>
<dbReference type="Proteomes" id="UP000242682">
    <property type="component" value="Unassembled WGS sequence"/>
</dbReference>
<evidence type="ECO:0000313" key="3">
    <source>
        <dbReference type="Proteomes" id="UP000242682"/>
    </source>
</evidence>
<dbReference type="RefSeq" id="WP_342750479.1">
    <property type="nucleotide sequence ID" value="NZ_PYAT01000001.1"/>
</dbReference>
<dbReference type="InterPro" id="IPR003848">
    <property type="entry name" value="DUF218"/>
</dbReference>